<comment type="similarity">
    <text evidence="2">In the C-terminal section; belongs to the NAD synthetase family.</text>
</comment>
<dbReference type="Gene3D" id="3.40.50.620">
    <property type="entry name" value="HUPs"/>
    <property type="match status" value="1"/>
</dbReference>
<dbReference type="Pfam" id="PF02540">
    <property type="entry name" value="NAD_synthase"/>
    <property type="match status" value="1"/>
</dbReference>
<name>A0A7R9BGI7_9CRUS</name>
<evidence type="ECO:0000313" key="12">
    <source>
        <dbReference type="EMBL" id="CAD7274047.1"/>
    </source>
</evidence>
<dbReference type="GO" id="GO:0004359">
    <property type="term" value="F:glutaminase activity"/>
    <property type="evidence" value="ECO:0007669"/>
    <property type="project" value="InterPro"/>
</dbReference>
<dbReference type="SUPFAM" id="SSF52402">
    <property type="entry name" value="Adenine nucleotide alpha hydrolases-like"/>
    <property type="match status" value="1"/>
</dbReference>
<dbReference type="GO" id="GO:0005737">
    <property type="term" value="C:cytoplasm"/>
    <property type="evidence" value="ECO:0007669"/>
    <property type="project" value="InterPro"/>
</dbReference>
<dbReference type="PROSITE" id="PS50263">
    <property type="entry name" value="CN_HYDROLASE"/>
    <property type="match status" value="1"/>
</dbReference>
<evidence type="ECO:0000256" key="4">
    <source>
        <dbReference type="ARBA" id="ARBA00017309"/>
    </source>
</evidence>
<dbReference type="InterPro" id="IPR003010">
    <property type="entry name" value="C-N_Hydrolase"/>
</dbReference>
<evidence type="ECO:0000256" key="1">
    <source>
        <dbReference type="ARBA" id="ARBA00005188"/>
    </source>
</evidence>
<dbReference type="GO" id="GO:0009435">
    <property type="term" value="P:NAD+ biosynthetic process"/>
    <property type="evidence" value="ECO:0007669"/>
    <property type="project" value="UniProtKB-UniPathway"/>
</dbReference>
<dbReference type="GO" id="GO:0005524">
    <property type="term" value="F:ATP binding"/>
    <property type="evidence" value="ECO:0007669"/>
    <property type="project" value="UniProtKB-KW"/>
</dbReference>
<sequence>MGRKATLATCALNQWALDFDGNLNRILISIEDAKRMEAKYRTGPELEISCEDHFYESDTCLHSWEVLSRLLVHPVCQDMVIDVGMPIMHKNVVYNCRVVFLNKKILLIRPKKAMCDDGNYRESRWFTAWRKDRIVEDHYLPRMISAITGQDSVPFGDGVLSLRDTSHINQGLDGVEIFVNSSGSYSELRKAYYHVELIKSATARSGGCYLFANLRGCDGQRIYFNSCSCVAVNGHIVSKTKQYDLEEVEVAVATIDLEDIRAYRNAVRSRSRLAAELTPSFPRIRVDFALSSRDEEISVPPSLPLEWDYYSAEEEISLGPACWLWDYLRRSSQGGFFLPLSGGVDSSSVACIVASMCRLVVEAVGRGDEQALLDIRRIVGDNNYLPSDAKELCNRLFVTCYMGSENSSAETKARAKALAGEIGSYHMDISIDLAVAALLRVFTMATNAQPRFKAFGGSPRENLALQNVQARVRMVISYLFAQLMLWVRGRPSGGLLVLSSANVDEALRGYMTKYDCSSADLNPIGSISKSDLKKFLLYTLRTHGLKSLESILNAPPTAELEPLQNGQLAQTDEVDMGMTYDELSVFGRLRKQSACGPFSMFCKLIHTWGDRCSPSEVAEKVKHFFRCYAINRHKMTTLTPAYHAETYSPDDNRFDHRPFLYNVRWSWQFRAIDHQVDALRQSRQMEKKVTMEKRTNKMTEKQPAEEGSSSQPQNDGGNVGQRSDVDRIGMEQSDLPETRLTSLESFENSSDSGADSPNVQPVLPEIDKGVEKKILFNFDPHENEDGRNGSVDAGSVGTFPMQVLPSRFMMSNGTAELRRLLKNTCGGVQAGLSEKRVSLEAVLCNACLLNGGWVHFFASVLFGLGFGVELFPPAFRGLDSMCSSNGVQLGKLWVQLLVGKSLGLAKVVIFGSLA</sequence>
<dbReference type="CDD" id="cd00553">
    <property type="entry name" value="NAD_synthase"/>
    <property type="match status" value="1"/>
</dbReference>
<dbReference type="Proteomes" id="UP000678499">
    <property type="component" value="Unassembled WGS sequence"/>
</dbReference>
<keyword evidence="7" id="KW-0067">ATP-binding</keyword>
<evidence type="ECO:0000313" key="13">
    <source>
        <dbReference type="Proteomes" id="UP000678499"/>
    </source>
</evidence>
<dbReference type="InterPro" id="IPR036526">
    <property type="entry name" value="C-N_Hydrolase_sf"/>
</dbReference>
<keyword evidence="8" id="KW-0520">NAD</keyword>
<evidence type="ECO:0000256" key="6">
    <source>
        <dbReference type="ARBA" id="ARBA00022741"/>
    </source>
</evidence>
<evidence type="ECO:0000256" key="8">
    <source>
        <dbReference type="ARBA" id="ARBA00023027"/>
    </source>
</evidence>
<evidence type="ECO:0000256" key="9">
    <source>
        <dbReference type="ARBA" id="ARBA00030681"/>
    </source>
</evidence>
<proteinExistence type="inferred from homology"/>
<dbReference type="PANTHER" id="PTHR23090:SF9">
    <property type="entry name" value="GLUTAMINE-DEPENDENT NAD(+) SYNTHETASE"/>
    <property type="match status" value="1"/>
</dbReference>
<dbReference type="GO" id="GO:0003952">
    <property type="term" value="F:NAD+ synthase (glutamine-hydrolyzing) activity"/>
    <property type="evidence" value="ECO:0007669"/>
    <property type="project" value="UniProtKB-EC"/>
</dbReference>
<keyword evidence="13" id="KW-1185">Reference proteome</keyword>
<dbReference type="Gene3D" id="3.60.110.10">
    <property type="entry name" value="Carbon-nitrogen hydrolase"/>
    <property type="match status" value="1"/>
</dbReference>
<protein>
    <recommendedName>
        <fullName evidence="4">Glutamine-dependent NAD(+) synthetase</fullName>
        <ecNumber evidence="3">6.3.5.1</ecNumber>
    </recommendedName>
    <alternativeName>
        <fullName evidence="9">NAD(+) synthase [glutamine-hydrolyzing]</fullName>
    </alternativeName>
</protein>
<evidence type="ECO:0000256" key="3">
    <source>
        <dbReference type="ARBA" id="ARBA00012743"/>
    </source>
</evidence>
<evidence type="ECO:0000256" key="5">
    <source>
        <dbReference type="ARBA" id="ARBA00022598"/>
    </source>
</evidence>
<dbReference type="InterPro" id="IPR014729">
    <property type="entry name" value="Rossmann-like_a/b/a_fold"/>
</dbReference>
<dbReference type="NCBIfam" id="TIGR00552">
    <property type="entry name" value="nadE"/>
    <property type="match status" value="1"/>
</dbReference>
<dbReference type="CDD" id="cd07570">
    <property type="entry name" value="GAT_Gln-NAD-synth"/>
    <property type="match status" value="1"/>
</dbReference>
<dbReference type="SUPFAM" id="SSF56317">
    <property type="entry name" value="Carbon-nitrogen hydrolase"/>
    <property type="match status" value="1"/>
</dbReference>
<dbReference type="EC" id="6.3.5.1" evidence="3"/>
<dbReference type="UniPathway" id="UPA00253">
    <property type="reaction ID" value="UER00334"/>
</dbReference>
<feature type="compositionally biased region" description="Basic and acidic residues" evidence="10">
    <location>
        <begin position="683"/>
        <end position="704"/>
    </location>
</feature>
<feature type="domain" description="CN hydrolase" evidence="11">
    <location>
        <begin position="5"/>
        <end position="257"/>
    </location>
</feature>
<comment type="pathway">
    <text evidence="1">Cofactor biosynthesis; NAD(+) biosynthesis; NAD(+) from deamido-NAD(+) (L-Gln route): step 1/1.</text>
</comment>
<dbReference type="OrthoDB" id="2020662at2759"/>
<evidence type="ECO:0000256" key="10">
    <source>
        <dbReference type="SAM" id="MobiDB-lite"/>
    </source>
</evidence>
<accession>A0A7R9BGI7</accession>
<dbReference type="EMBL" id="CAJPEX010000199">
    <property type="protein sequence ID" value="CAG0914199.1"/>
    <property type="molecule type" value="Genomic_DNA"/>
</dbReference>
<evidence type="ECO:0000259" key="11">
    <source>
        <dbReference type="PROSITE" id="PS50263"/>
    </source>
</evidence>
<feature type="region of interest" description="Disordered" evidence="10">
    <location>
        <begin position="743"/>
        <end position="762"/>
    </location>
</feature>
<dbReference type="PANTHER" id="PTHR23090">
    <property type="entry name" value="NH 3 /GLUTAMINE-DEPENDENT NAD + SYNTHETASE"/>
    <property type="match status" value="1"/>
</dbReference>
<dbReference type="EMBL" id="OA882236">
    <property type="protein sequence ID" value="CAD7274047.1"/>
    <property type="molecule type" value="Genomic_DNA"/>
</dbReference>
<feature type="compositionally biased region" description="Polar residues" evidence="10">
    <location>
        <begin position="743"/>
        <end position="759"/>
    </location>
</feature>
<dbReference type="HAMAP" id="MF_02090">
    <property type="entry name" value="NadE_glutamine_dep"/>
    <property type="match status" value="1"/>
</dbReference>
<dbReference type="FunFam" id="3.40.50.620:FF:000036">
    <property type="entry name" value="Glutamine-dependent NAD(+) synthetase"/>
    <property type="match status" value="1"/>
</dbReference>
<gene>
    <name evidence="12" type="ORF">NMOB1V02_LOCUS1905</name>
</gene>
<dbReference type="Pfam" id="PF00795">
    <property type="entry name" value="CN_hydrolase"/>
    <property type="match status" value="1"/>
</dbReference>
<dbReference type="InterPro" id="IPR003694">
    <property type="entry name" value="NAD_synthase"/>
</dbReference>
<keyword evidence="5" id="KW-0436">Ligase</keyword>
<keyword evidence="6" id="KW-0547">Nucleotide-binding</keyword>
<feature type="region of interest" description="Disordered" evidence="10">
    <location>
        <begin position="683"/>
        <end position="724"/>
    </location>
</feature>
<dbReference type="InterPro" id="IPR014445">
    <property type="entry name" value="Gln-dep_NAD_synthase"/>
</dbReference>
<dbReference type="AlphaFoldDB" id="A0A7R9BGI7"/>
<evidence type="ECO:0000256" key="7">
    <source>
        <dbReference type="ARBA" id="ARBA00022840"/>
    </source>
</evidence>
<reference evidence="12" key="1">
    <citation type="submission" date="2020-11" db="EMBL/GenBank/DDBJ databases">
        <authorList>
            <person name="Tran Van P."/>
        </authorList>
    </citation>
    <scope>NUCLEOTIDE SEQUENCE</scope>
</reference>
<evidence type="ECO:0000256" key="2">
    <source>
        <dbReference type="ARBA" id="ARBA00007145"/>
    </source>
</evidence>
<dbReference type="InterPro" id="IPR022310">
    <property type="entry name" value="NAD/GMP_synthase"/>
</dbReference>
<feature type="compositionally biased region" description="Polar residues" evidence="10">
    <location>
        <begin position="707"/>
        <end position="716"/>
    </location>
</feature>
<organism evidence="12">
    <name type="scientific">Notodromas monacha</name>
    <dbReference type="NCBI Taxonomy" id="399045"/>
    <lineage>
        <taxon>Eukaryota</taxon>
        <taxon>Metazoa</taxon>
        <taxon>Ecdysozoa</taxon>
        <taxon>Arthropoda</taxon>
        <taxon>Crustacea</taxon>
        <taxon>Oligostraca</taxon>
        <taxon>Ostracoda</taxon>
        <taxon>Podocopa</taxon>
        <taxon>Podocopida</taxon>
        <taxon>Cypridocopina</taxon>
        <taxon>Cypridoidea</taxon>
        <taxon>Cyprididae</taxon>
        <taxon>Notodromas</taxon>
    </lineage>
</organism>